<evidence type="ECO:0000256" key="2">
    <source>
        <dbReference type="ARBA" id="ARBA00004498"/>
    </source>
</evidence>
<keyword evidence="12" id="KW-1015">Disulfide bond</keyword>
<keyword evidence="7" id="KW-0433">Leucine-rich repeat</keyword>
<keyword evidence="11" id="KW-0339">Growth factor</keyword>
<dbReference type="Pfam" id="PF13855">
    <property type="entry name" value="LRR_8"/>
    <property type="match status" value="1"/>
</dbReference>
<comment type="function">
    <text evidence="1">Induces bone formation in conjunction with TGF-beta-1 or TGF-beta-2.</text>
</comment>
<evidence type="ECO:0000256" key="1">
    <source>
        <dbReference type="ARBA" id="ARBA00003759"/>
    </source>
</evidence>
<dbReference type="SUPFAM" id="SSF52058">
    <property type="entry name" value="L domain-like"/>
    <property type="match status" value="1"/>
</dbReference>
<dbReference type="InterPro" id="IPR001611">
    <property type="entry name" value="Leu-rich_rpt"/>
</dbReference>
<dbReference type="PROSITE" id="PS51450">
    <property type="entry name" value="LRR"/>
    <property type="match status" value="3"/>
</dbReference>
<dbReference type="OrthoDB" id="7451790at2759"/>
<comment type="subcellular location">
    <subcellularLocation>
        <location evidence="2">Secreted</location>
        <location evidence="2">Extracellular space</location>
        <location evidence="2">Extracellular matrix</location>
    </subcellularLocation>
</comment>
<evidence type="ECO:0000256" key="5">
    <source>
        <dbReference type="ARBA" id="ARBA00022525"/>
    </source>
</evidence>
<keyword evidence="5" id="KW-0964">Secreted</keyword>
<keyword evidence="13" id="KW-0325">Glycoprotein</keyword>
<dbReference type="PANTHER" id="PTHR46269">
    <property type="entry name" value="EPIPHYCAN-RELATED"/>
    <property type="match status" value="1"/>
</dbReference>
<keyword evidence="10" id="KW-0654">Proteoglycan</keyword>
<evidence type="ECO:0000313" key="15">
    <source>
        <dbReference type="EMBL" id="GCB70446.1"/>
    </source>
</evidence>
<dbReference type="PANTHER" id="PTHR46269:SF1">
    <property type="entry name" value="MIMECAN"/>
    <property type="match status" value="1"/>
</dbReference>
<dbReference type="Pfam" id="PF13516">
    <property type="entry name" value="LRR_6"/>
    <property type="match status" value="1"/>
</dbReference>
<dbReference type="Proteomes" id="UP000288216">
    <property type="component" value="Unassembled WGS sequence"/>
</dbReference>
<evidence type="ECO:0000256" key="4">
    <source>
        <dbReference type="ARBA" id="ARBA00018423"/>
    </source>
</evidence>
<keyword evidence="9" id="KW-0677">Repeat</keyword>
<dbReference type="GO" id="GO:0031012">
    <property type="term" value="C:extracellular matrix"/>
    <property type="evidence" value="ECO:0007669"/>
    <property type="project" value="TreeGrafter"/>
</dbReference>
<reference evidence="15 16" key="1">
    <citation type="journal article" date="2018" name="Nat. Ecol. Evol.">
        <title>Shark genomes provide insights into elasmobranch evolution and the origin of vertebrates.</title>
        <authorList>
            <person name="Hara Y"/>
            <person name="Yamaguchi K"/>
            <person name="Onimaru K"/>
            <person name="Kadota M"/>
            <person name="Koyanagi M"/>
            <person name="Keeley SD"/>
            <person name="Tatsumi K"/>
            <person name="Tanaka K"/>
            <person name="Motone F"/>
            <person name="Kageyama Y"/>
            <person name="Nozu R"/>
            <person name="Adachi N"/>
            <person name="Nishimura O"/>
            <person name="Nakagawa R"/>
            <person name="Tanegashima C"/>
            <person name="Kiyatake I"/>
            <person name="Matsumoto R"/>
            <person name="Murakumo K"/>
            <person name="Nishida K"/>
            <person name="Terakita A"/>
            <person name="Kuratani S"/>
            <person name="Sato K"/>
            <person name="Hyodo S Kuraku.S."/>
        </authorList>
    </citation>
    <scope>NUCLEOTIDE SEQUENCE [LARGE SCALE GENOMIC DNA]</scope>
</reference>
<dbReference type="SMART" id="SM00369">
    <property type="entry name" value="LRR_TYP"/>
    <property type="match status" value="4"/>
</dbReference>
<keyword evidence="8" id="KW-0732">Signal</keyword>
<evidence type="ECO:0000256" key="6">
    <source>
        <dbReference type="ARBA" id="ARBA00022530"/>
    </source>
</evidence>
<dbReference type="OMA" id="FETFCKG"/>
<proteinExistence type="inferred from homology"/>
<evidence type="ECO:0000256" key="8">
    <source>
        <dbReference type="ARBA" id="ARBA00022729"/>
    </source>
</evidence>
<dbReference type="GO" id="GO:0061975">
    <property type="term" value="P:articular cartilage development"/>
    <property type="evidence" value="ECO:0007669"/>
    <property type="project" value="TreeGrafter"/>
</dbReference>
<keyword evidence="16" id="KW-1185">Reference proteome</keyword>
<accession>A0A401PBE1</accession>
<dbReference type="SMART" id="SM00364">
    <property type="entry name" value="LRR_BAC"/>
    <property type="match status" value="4"/>
</dbReference>
<evidence type="ECO:0000313" key="16">
    <source>
        <dbReference type="Proteomes" id="UP000288216"/>
    </source>
</evidence>
<evidence type="ECO:0000256" key="12">
    <source>
        <dbReference type="ARBA" id="ARBA00023157"/>
    </source>
</evidence>
<dbReference type="GO" id="GO:0008083">
    <property type="term" value="F:growth factor activity"/>
    <property type="evidence" value="ECO:0007669"/>
    <property type="project" value="UniProtKB-KW"/>
</dbReference>
<sequence length="325" mass="37160">TVAFSISAFQFFLEPFLGLQSKMNCVCPILFAVMLGELVFTAPANKEDKFHVHNLDLESFGTDTTYEYEDEPQEIKQGKLAERTIPMFADAATNHDIGFPTPEPESEDPPMDMPTCLLCVCLTGSVYCDETNTEAIPMLPKETSHLYARFNLIKKVTVKDFADFPTLRRIDLTGNLITEIEDKAFSQLPNLEHLFLSENKLVRLPALPPKLRTLAVQHNRIKSNGIKRNAFKNMARLEILYLGYNRLDKVPTNLPDTIRVLHLQHNNISAITDNTFCKPQDSSYIRERLTEIRLEENPVNLAEYPNSYICLRRLPIGRPYFGRVY</sequence>
<evidence type="ECO:0000256" key="13">
    <source>
        <dbReference type="ARBA" id="ARBA00023180"/>
    </source>
</evidence>
<comment type="similarity">
    <text evidence="3">Belongs to the small leucine-rich proteoglycan (SLRP) family. SLRP class III subfamily.</text>
</comment>
<organism evidence="15 16">
    <name type="scientific">Scyliorhinus torazame</name>
    <name type="common">Cloudy catshark</name>
    <name type="synonym">Catulus torazame</name>
    <dbReference type="NCBI Taxonomy" id="75743"/>
    <lineage>
        <taxon>Eukaryota</taxon>
        <taxon>Metazoa</taxon>
        <taxon>Chordata</taxon>
        <taxon>Craniata</taxon>
        <taxon>Vertebrata</taxon>
        <taxon>Chondrichthyes</taxon>
        <taxon>Elasmobranchii</taxon>
        <taxon>Galeomorphii</taxon>
        <taxon>Galeoidea</taxon>
        <taxon>Carcharhiniformes</taxon>
        <taxon>Scyliorhinidae</taxon>
        <taxon>Scyliorhinus</taxon>
    </lineage>
</organism>
<gene>
    <name evidence="15" type="ORF">scyTo_0001285</name>
</gene>
<name>A0A401PBE1_SCYTO</name>
<dbReference type="GO" id="GO:0060348">
    <property type="term" value="P:bone development"/>
    <property type="evidence" value="ECO:0007669"/>
    <property type="project" value="TreeGrafter"/>
</dbReference>
<evidence type="ECO:0000256" key="10">
    <source>
        <dbReference type="ARBA" id="ARBA00022974"/>
    </source>
</evidence>
<evidence type="ECO:0000256" key="3">
    <source>
        <dbReference type="ARBA" id="ARBA00006912"/>
    </source>
</evidence>
<evidence type="ECO:0000256" key="14">
    <source>
        <dbReference type="ARBA" id="ARBA00031730"/>
    </source>
</evidence>
<evidence type="ECO:0000256" key="9">
    <source>
        <dbReference type="ARBA" id="ARBA00022737"/>
    </source>
</evidence>
<dbReference type="GO" id="GO:0005615">
    <property type="term" value="C:extracellular space"/>
    <property type="evidence" value="ECO:0007669"/>
    <property type="project" value="TreeGrafter"/>
</dbReference>
<dbReference type="Gene3D" id="3.80.10.10">
    <property type="entry name" value="Ribonuclease Inhibitor"/>
    <property type="match status" value="3"/>
</dbReference>
<protein>
    <recommendedName>
        <fullName evidence="4">Mimecan</fullName>
    </recommendedName>
    <alternativeName>
        <fullName evidence="14">Osteoglycin</fullName>
    </alternativeName>
</protein>
<keyword evidence="6" id="KW-0272">Extracellular matrix</keyword>
<feature type="non-terminal residue" evidence="15">
    <location>
        <position position="1"/>
    </location>
</feature>
<dbReference type="EMBL" id="BFAA01000280">
    <property type="protein sequence ID" value="GCB70446.1"/>
    <property type="molecule type" value="Genomic_DNA"/>
</dbReference>
<dbReference type="InterPro" id="IPR003591">
    <property type="entry name" value="Leu-rich_rpt_typical-subtyp"/>
</dbReference>
<dbReference type="AlphaFoldDB" id="A0A401PBE1"/>
<dbReference type="STRING" id="75743.A0A401PBE1"/>
<evidence type="ECO:0000256" key="7">
    <source>
        <dbReference type="ARBA" id="ARBA00022614"/>
    </source>
</evidence>
<comment type="caution">
    <text evidence="15">The sequence shown here is derived from an EMBL/GenBank/DDBJ whole genome shotgun (WGS) entry which is preliminary data.</text>
</comment>
<evidence type="ECO:0000256" key="11">
    <source>
        <dbReference type="ARBA" id="ARBA00023030"/>
    </source>
</evidence>
<dbReference type="InterPro" id="IPR032675">
    <property type="entry name" value="LRR_dom_sf"/>
</dbReference>
<dbReference type="InterPro" id="IPR043547">
    <property type="entry name" value="Mimecan/Epiphycan/Opticin"/>
</dbReference>